<dbReference type="PANTHER" id="PTHR38457:SF1">
    <property type="entry name" value="REGULATOR ABRB-RELATED"/>
    <property type="match status" value="1"/>
</dbReference>
<protein>
    <recommendedName>
        <fullName evidence="4">AbrB family transcriptional regulator</fullName>
    </recommendedName>
</protein>
<dbReference type="Proteomes" id="UP000436822">
    <property type="component" value="Unassembled WGS sequence"/>
</dbReference>
<sequence length="198" mass="21248">MIHALKDHRALIATIALGASGGALFYALNLPLPWMLGAIIITLIGTLAGWNLSGPERARPYVVAIIGVMLGSGFKPDTFDHLDQWAVSLAGLVLCVAISAFVVHAYLHRIGGQSRVTALFSAMPGGVVEMVEIGRAHGGDEKAIILAHVWRIILVIAAIAFWFRWVLGYEVDGMMPLSPEPNGPLDRHCQVVATNLPL</sequence>
<dbReference type="Pfam" id="PF05145">
    <property type="entry name" value="AbrB"/>
    <property type="match status" value="1"/>
</dbReference>
<feature type="transmembrane region" description="Helical" evidence="1">
    <location>
        <begin position="58"/>
        <end position="74"/>
    </location>
</feature>
<evidence type="ECO:0000313" key="3">
    <source>
        <dbReference type="Proteomes" id="UP000436822"/>
    </source>
</evidence>
<gene>
    <name evidence="2" type="ORF">KIN_44280</name>
</gene>
<evidence type="ECO:0000313" key="2">
    <source>
        <dbReference type="EMBL" id="GFE67354.1"/>
    </source>
</evidence>
<comment type="caution">
    <text evidence="2">The sequence shown here is derived from an EMBL/GenBank/DDBJ whole genome shotgun (WGS) entry which is preliminary data.</text>
</comment>
<dbReference type="EMBL" id="BLJE01000012">
    <property type="protein sequence ID" value="GFE67354.1"/>
    <property type="molecule type" value="Genomic_DNA"/>
</dbReference>
<dbReference type="PANTHER" id="PTHR38457">
    <property type="entry name" value="REGULATOR ABRB-RELATED"/>
    <property type="match status" value="1"/>
</dbReference>
<dbReference type="GO" id="GO:0016020">
    <property type="term" value="C:membrane"/>
    <property type="evidence" value="ECO:0007669"/>
    <property type="project" value="InterPro"/>
</dbReference>
<keyword evidence="1" id="KW-1133">Transmembrane helix</keyword>
<dbReference type="GO" id="GO:0010468">
    <property type="term" value="P:regulation of gene expression"/>
    <property type="evidence" value="ECO:0007669"/>
    <property type="project" value="InterPro"/>
</dbReference>
<evidence type="ECO:0008006" key="4">
    <source>
        <dbReference type="Google" id="ProtNLM"/>
    </source>
</evidence>
<evidence type="ECO:0000256" key="1">
    <source>
        <dbReference type="SAM" id="Phobius"/>
    </source>
</evidence>
<keyword evidence="1" id="KW-0472">Membrane</keyword>
<dbReference type="RefSeq" id="WP_159811226.1">
    <property type="nucleotide sequence ID" value="NZ_BLJE01000012.1"/>
</dbReference>
<feature type="transmembrane region" description="Helical" evidence="1">
    <location>
        <begin position="34"/>
        <end position="51"/>
    </location>
</feature>
<feature type="transmembrane region" description="Helical" evidence="1">
    <location>
        <begin position="143"/>
        <end position="167"/>
    </location>
</feature>
<name>A0A6N6JMH1_9RHOB</name>
<dbReference type="InterPro" id="IPR017516">
    <property type="entry name" value="AbrB_dup"/>
</dbReference>
<dbReference type="OrthoDB" id="7157734at2"/>
<organism evidence="2 3">
    <name type="scientific">Litoreibacter roseus</name>
    <dbReference type="NCBI Taxonomy" id="2601869"/>
    <lineage>
        <taxon>Bacteria</taxon>
        <taxon>Pseudomonadati</taxon>
        <taxon>Pseudomonadota</taxon>
        <taxon>Alphaproteobacteria</taxon>
        <taxon>Rhodobacterales</taxon>
        <taxon>Roseobacteraceae</taxon>
        <taxon>Litoreibacter</taxon>
    </lineage>
</organism>
<accession>A0A6N6JMH1</accession>
<dbReference type="AlphaFoldDB" id="A0A6N6JMH1"/>
<dbReference type="NCBIfam" id="TIGR03082">
    <property type="entry name" value="Gneg_AbrB_dup"/>
    <property type="match status" value="1"/>
</dbReference>
<feature type="transmembrane region" description="Helical" evidence="1">
    <location>
        <begin position="86"/>
        <end position="107"/>
    </location>
</feature>
<proteinExistence type="predicted"/>
<dbReference type="InterPro" id="IPR007820">
    <property type="entry name" value="AbrB_fam"/>
</dbReference>
<reference evidence="2 3" key="1">
    <citation type="submission" date="2019-12" db="EMBL/GenBank/DDBJ databases">
        <title>Litoreibacter badius sp. nov., a novel bacteriochlorophyll a-containing bacterium in the genus Litoreibacter.</title>
        <authorList>
            <person name="Kanamuro M."/>
            <person name="Takabe Y."/>
            <person name="Mori K."/>
            <person name="Takaichi S."/>
            <person name="Hanada S."/>
        </authorList>
    </citation>
    <scope>NUCLEOTIDE SEQUENCE [LARGE SCALE GENOMIC DNA]</scope>
    <source>
        <strain evidence="2 3">K6</strain>
    </source>
</reference>
<keyword evidence="3" id="KW-1185">Reference proteome</keyword>
<feature type="transmembrane region" description="Helical" evidence="1">
    <location>
        <begin position="10"/>
        <end position="28"/>
    </location>
</feature>
<keyword evidence="1" id="KW-0812">Transmembrane</keyword>